<dbReference type="KEGG" id="sbz:A464_4462"/>
<dbReference type="AlphaFoldDB" id="S5N423"/>
<reference evidence="1 2" key="1">
    <citation type="submission" date="2013-07" db="EMBL/GenBank/DDBJ databases">
        <title>Genome sequence of Salmonella bongori N268-08 - a rare clinical isolate.</title>
        <authorList>
            <person name="Marti R."/>
            <person name="Hagens S."/>
            <person name="Loessner M.J."/>
            <person name="Klumpp J."/>
        </authorList>
    </citation>
    <scope>NUCLEOTIDE SEQUENCE [LARGE SCALE GENOMIC DNA]</scope>
    <source>
        <strain evidence="1 2">N268-08</strain>
    </source>
</reference>
<evidence type="ECO:0000313" key="2">
    <source>
        <dbReference type="Proteomes" id="UP000015042"/>
    </source>
</evidence>
<sequence length="43" mass="5070">MTLFITCLNFKNLYIDYFNTTVFSYTQEDPESDKIKGGKINQK</sequence>
<evidence type="ECO:0000313" key="1">
    <source>
        <dbReference type="EMBL" id="AGR61644.1"/>
    </source>
</evidence>
<protein>
    <submittedName>
        <fullName evidence="1">Uncharacterized protein</fullName>
    </submittedName>
</protein>
<dbReference type="EMBL" id="CP006608">
    <property type="protein sequence ID" value="AGR61644.1"/>
    <property type="molecule type" value="Genomic_DNA"/>
</dbReference>
<gene>
    <name evidence="1" type="ORF">A464_4462</name>
</gene>
<dbReference type="Proteomes" id="UP000015042">
    <property type="component" value="Chromosome"/>
</dbReference>
<dbReference type="PATRIC" id="fig|1197719.3.peg.4459"/>
<proteinExistence type="predicted"/>
<dbReference type="HOGENOM" id="CLU_3239262_0_0_6"/>
<name>S5N423_SALBN</name>
<accession>S5N423</accession>
<organism evidence="1 2">
    <name type="scientific">Salmonella bongori N268-08</name>
    <dbReference type="NCBI Taxonomy" id="1197719"/>
    <lineage>
        <taxon>Bacteria</taxon>
        <taxon>Pseudomonadati</taxon>
        <taxon>Pseudomonadota</taxon>
        <taxon>Gammaproteobacteria</taxon>
        <taxon>Enterobacterales</taxon>
        <taxon>Enterobacteriaceae</taxon>
        <taxon>Salmonella</taxon>
    </lineage>
</organism>